<evidence type="ECO:0000313" key="1">
    <source>
        <dbReference type="EMBL" id="UWZ37456.1"/>
    </source>
</evidence>
<organism evidence="1 2">
    <name type="scientific">Dactylosporangium roseum</name>
    <dbReference type="NCBI Taxonomy" id="47989"/>
    <lineage>
        <taxon>Bacteria</taxon>
        <taxon>Bacillati</taxon>
        <taxon>Actinomycetota</taxon>
        <taxon>Actinomycetes</taxon>
        <taxon>Micromonosporales</taxon>
        <taxon>Micromonosporaceae</taxon>
        <taxon>Dactylosporangium</taxon>
    </lineage>
</organism>
<gene>
    <name evidence="1" type="ORF">Drose_04025</name>
</gene>
<reference evidence="1" key="1">
    <citation type="submission" date="2021-04" db="EMBL/GenBank/DDBJ databases">
        <title>Biosynthetic gene clusters of Dactylosporangioum roseum.</title>
        <authorList>
            <person name="Hartkoorn R.C."/>
            <person name="Beaudoing E."/>
            <person name="Hot D."/>
            <person name="Moureu S."/>
        </authorList>
    </citation>
    <scope>NUCLEOTIDE SEQUENCE</scope>
    <source>
        <strain evidence="1">NRRL B-16295</strain>
    </source>
</reference>
<protein>
    <submittedName>
        <fullName evidence="1">Uncharacterized protein</fullName>
    </submittedName>
</protein>
<dbReference type="RefSeq" id="WP_260726813.1">
    <property type="nucleotide sequence ID" value="NZ_BAAABS010000073.1"/>
</dbReference>
<proteinExistence type="predicted"/>
<accession>A0ABY5Z792</accession>
<keyword evidence="2" id="KW-1185">Reference proteome</keyword>
<dbReference type="Proteomes" id="UP001058271">
    <property type="component" value="Chromosome"/>
</dbReference>
<evidence type="ECO:0000313" key="2">
    <source>
        <dbReference type="Proteomes" id="UP001058271"/>
    </source>
</evidence>
<name>A0ABY5Z792_9ACTN</name>
<dbReference type="EMBL" id="CP073721">
    <property type="protein sequence ID" value="UWZ37456.1"/>
    <property type="molecule type" value="Genomic_DNA"/>
</dbReference>
<sequence>MESTAILAWIHATDGRREVWPVGRYLVDLDLAPSAVARTADRLNRIAEQVAADDLVHGDPGRYQVEVVDFHSRETLFRWIYTPDGGL</sequence>